<gene>
    <name evidence="1" type="ORF">EV421DRAFT_1740900</name>
</gene>
<keyword evidence="2" id="KW-1185">Reference proteome</keyword>
<reference evidence="1" key="1">
    <citation type="submission" date="2023-06" db="EMBL/GenBank/DDBJ databases">
        <authorList>
            <consortium name="Lawrence Berkeley National Laboratory"/>
            <person name="Ahrendt S."/>
            <person name="Sahu N."/>
            <person name="Indic B."/>
            <person name="Wong-Bajracharya J."/>
            <person name="Merenyi Z."/>
            <person name="Ke H.-M."/>
            <person name="Monk M."/>
            <person name="Kocsube S."/>
            <person name="Drula E."/>
            <person name="Lipzen A."/>
            <person name="Balint B."/>
            <person name="Henrissat B."/>
            <person name="Andreopoulos B."/>
            <person name="Martin F.M."/>
            <person name="Harder C.B."/>
            <person name="Rigling D."/>
            <person name="Ford K.L."/>
            <person name="Foster G.D."/>
            <person name="Pangilinan J."/>
            <person name="Papanicolaou A."/>
            <person name="Barry K."/>
            <person name="LaButti K."/>
            <person name="Viragh M."/>
            <person name="Koriabine M."/>
            <person name="Yan M."/>
            <person name="Riley R."/>
            <person name="Champramary S."/>
            <person name="Plett K.L."/>
            <person name="Tsai I.J."/>
            <person name="Slot J."/>
            <person name="Sipos G."/>
            <person name="Plett J."/>
            <person name="Nagy L.G."/>
            <person name="Grigoriev I.V."/>
        </authorList>
    </citation>
    <scope>NUCLEOTIDE SEQUENCE</scope>
    <source>
        <strain evidence="1">FPL87.14</strain>
    </source>
</reference>
<proteinExistence type="predicted"/>
<protein>
    <recommendedName>
        <fullName evidence="3">Alpha/beta-hydrolase</fullName>
    </recommendedName>
</protein>
<dbReference type="AlphaFoldDB" id="A0AA39J379"/>
<dbReference type="Proteomes" id="UP001175226">
    <property type="component" value="Unassembled WGS sequence"/>
</dbReference>
<comment type="caution">
    <text evidence="1">The sequence shown here is derived from an EMBL/GenBank/DDBJ whole genome shotgun (WGS) entry which is preliminary data.</text>
</comment>
<evidence type="ECO:0000313" key="2">
    <source>
        <dbReference type="Proteomes" id="UP001175226"/>
    </source>
</evidence>
<dbReference type="EMBL" id="JAUEPT010000071">
    <property type="protein sequence ID" value="KAK0434472.1"/>
    <property type="molecule type" value="Genomic_DNA"/>
</dbReference>
<name>A0AA39J379_9AGAR</name>
<accession>A0AA39J379</accession>
<evidence type="ECO:0008006" key="3">
    <source>
        <dbReference type="Google" id="ProtNLM"/>
    </source>
</evidence>
<sequence>MLSLYLERLAWTTEQAIPPTNISLSVLPERSTAGFIAFGYQGKGYQTCCKVVSKLDSRQSRAVLAKIPVSSIVTPILSNDDLPSPSSVINFSVPVIVYGNSRSTHLRSELRAIDLFIDELFNFLEHFHIHDRFDLFGHSWDGLSGARGAKAAGRIAPLHVAQLVGGYAKTGCQRGGYSSVWQGTQGVPKDTRMSRGPVAGGMVYPMDQSMSPVTHISVPVGIYLRWYDVSAVGFLKEFALIGCDMAYIQLGRQVLRSTNSEVAHLYEGISTKASEDMLAIGVRRSGHIYGTGTGPGHKHQITYYHPVSDTGRGGMMAWNVDHHSRH</sequence>
<organism evidence="1 2">
    <name type="scientific">Armillaria borealis</name>
    <dbReference type="NCBI Taxonomy" id="47425"/>
    <lineage>
        <taxon>Eukaryota</taxon>
        <taxon>Fungi</taxon>
        <taxon>Dikarya</taxon>
        <taxon>Basidiomycota</taxon>
        <taxon>Agaricomycotina</taxon>
        <taxon>Agaricomycetes</taxon>
        <taxon>Agaricomycetidae</taxon>
        <taxon>Agaricales</taxon>
        <taxon>Marasmiineae</taxon>
        <taxon>Physalacriaceae</taxon>
        <taxon>Armillaria</taxon>
    </lineage>
</organism>
<evidence type="ECO:0000313" key="1">
    <source>
        <dbReference type="EMBL" id="KAK0434472.1"/>
    </source>
</evidence>